<dbReference type="PROSITE" id="PS50164">
    <property type="entry name" value="GIY_YIG"/>
    <property type="match status" value="1"/>
</dbReference>
<keyword evidence="2" id="KW-0378">Hydrolase</keyword>
<organism evidence="2 3">
    <name type="scientific">candidate division CSSED10-310 bacterium</name>
    <dbReference type="NCBI Taxonomy" id="2855610"/>
    <lineage>
        <taxon>Bacteria</taxon>
        <taxon>Bacteria division CSSED10-310</taxon>
    </lineage>
</organism>
<sequence length="497" mass="56947">MLDNPQKENLLLFLAQQTKPVDAMTLVKNLGIHNSKPEICQRVIAGITRDDNRFLFEPQRGWTINRAVQQGVLNRESGNSSPELTSTSQLVVALALRFDPTIRRHFPLIHQIGAQKLQGDVRGEKLGPFTLRYGHEQDEKLMSSSLPVHHDQGIQKLYTFCSETPIIIWRDYPGVAVINQLALHAGYGTFSPAVITLSHLAKFLFPQRRRRCFEDFLEDALRKGYAIEDISYELDALIDFYLECCEKINETTVAGILGWLLEQNLKKHRIDFEQYQFDTEFLRNIPVTPGIYKMINAVGDIIYVGKSRNLNQRVCSYFYPQERMTPKLKALLGCMSNIEICETGSELAAEVLEARLILKHKPPFNVKIEFKEEVKGTDNKNLLLILPATADQEREIHLAGKRGAYTSVTLTGDRLSIDQCLQAMTVFFKTEKSSESDSPNSFEAKISRFSHTIFLRWWRRNKQAIPLYDFDRFSTVDLERILRGAQDHAFTVNTVFQ</sequence>
<reference evidence="2 3" key="1">
    <citation type="submission" date="2024-09" db="EMBL/GenBank/DDBJ databases">
        <title>Laminarin stimulates single cell rates of sulfate reduction while oxygen inhibits transcriptomic activity in coastal marine sediment.</title>
        <authorList>
            <person name="Lindsay M."/>
            <person name="Orcutt B."/>
            <person name="Emerson D."/>
            <person name="Stepanauskas R."/>
            <person name="D'Angelo T."/>
        </authorList>
    </citation>
    <scope>NUCLEOTIDE SEQUENCE [LARGE SCALE GENOMIC DNA]</scope>
    <source>
        <strain evidence="2">SAG AM-311-K15</strain>
    </source>
</reference>
<dbReference type="PANTHER" id="PTHR30562">
    <property type="entry name" value="UVRC/OXIDOREDUCTASE"/>
    <property type="match status" value="1"/>
</dbReference>
<comment type="caution">
    <text evidence="2">The sequence shown here is derived from an EMBL/GenBank/DDBJ whole genome shotgun (WGS) entry which is preliminary data.</text>
</comment>
<dbReference type="PANTHER" id="PTHR30562:SF1">
    <property type="entry name" value="UVRABC SYSTEM PROTEIN C"/>
    <property type="match status" value="1"/>
</dbReference>
<dbReference type="InterPro" id="IPR050066">
    <property type="entry name" value="UvrABC_protein_C"/>
</dbReference>
<gene>
    <name evidence="2" type="ORF">ACFL27_20150</name>
</gene>
<evidence type="ECO:0000259" key="1">
    <source>
        <dbReference type="PROSITE" id="PS50164"/>
    </source>
</evidence>
<dbReference type="GO" id="GO:0004519">
    <property type="term" value="F:endonuclease activity"/>
    <property type="evidence" value="ECO:0007669"/>
    <property type="project" value="UniProtKB-KW"/>
</dbReference>
<keyword evidence="2" id="KW-0540">Nuclease</keyword>
<dbReference type="InterPro" id="IPR035901">
    <property type="entry name" value="GIY-YIG_endonuc_sf"/>
</dbReference>
<evidence type="ECO:0000313" key="3">
    <source>
        <dbReference type="Proteomes" id="UP001594351"/>
    </source>
</evidence>
<proteinExistence type="predicted"/>
<protein>
    <submittedName>
        <fullName evidence="2">Nucleotide excision repair endonuclease</fullName>
    </submittedName>
</protein>
<dbReference type="InterPro" id="IPR000305">
    <property type="entry name" value="GIY-YIG_endonuc"/>
</dbReference>
<dbReference type="SMART" id="SM00465">
    <property type="entry name" value="GIYc"/>
    <property type="match status" value="1"/>
</dbReference>
<dbReference type="InterPro" id="IPR047296">
    <property type="entry name" value="GIY-YIG_UvrC_Cho"/>
</dbReference>
<evidence type="ECO:0000313" key="2">
    <source>
        <dbReference type="EMBL" id="MFC1852515.1"/>
    </source>
</evidence>
<dbReference type="EMBL" id="JBHPBY010000324">
    <property type="protein sequence ID" value="MFC1852515.1"/>
    <property type="molecule type" value="Genomic_DNA"/>
</dbReference>
<dbReference type="CDD" id="cd10434">
    <property type="entry name" value="GIY-YIG_UvrC_Cho"/>
    <property type="match status" value="1"/>
</dbReference>
<name>A0ABV6Z247_UNCC1</name>
<feature type="domain" description="GIY-YIG" evidence="1">
    <location>
        <begin position="287"/>
        <end position="366"/>
    </location>
</feature>
<dbReference type="Pfam" id="PF01541">
    <property type="entry name" value="GIY-YIG"/>
    <property type="match status" value="1"/>
</dbReference>
<dbReference type="Gene3D" id="3.40.1440.10">
    <property type="entry name" value="GIY-YIG endonuclease"/>
    <property type="match status" value="1"/>
</dbReference>
<dbReference type="Proteomes" id="UP001594351">
    <property type="component" value="Unassembled WGS sequence"/>
</dbReference>
<dbReference type="SUPFAM" id="SSF82771">
    <property type="entry name" value="GIY-YIG endonuclease"/>
    <property type="match status" value="1"/>
</dbReference>
<keyword evidence="3" id="KW-1185">Reference proteome</keyword>
<keyword evidence="2" id="KW-0255">Endonuclease</keyword>
<accession>A0ABV6Z247</accession>